<proteinExistence type="predicted"/>
<organism evidence="3">
    <name type="scientific">Echinostoma caproni</name>
    <dbReference type="NCBI Taxonomy" id="27848"/>
    <lineage>
        <taxon>Eukaryota</taxon>
        <taxon>Metazoa</taxon>
        <taxon>Spiralia</taxon>
        <taxon>Lophotrochozoa</taxon>
        <taxon>Platyhelminthes</taxon>
        <taxon>Trematoda</taxon>
        <taxon>Digenea</taxon>
        <taxon>Plagiorchiida</taxon>
        <taxon>Echinostomata</taxon>
        <taxon>Echinostomatoidea</taxon>
        <taxon>Echinostomatidae</taxon>
        <taxon>Echinostoma</taxon>
    </lineage>
</organism>
<dbReference type="AlphaFoldDB" id="A0A183BG14"/>
<dbReference type="EMBL" id="UZAN01075090">
    <property type="protein sequence ID" value="VDP95673.1"/>
    <property type="molecule type" value="Genomic_DNA"/>
</dbReference>
<dbReference type="WBParaSite" id="ECPE_0001819801-mRNA-1">
    <property type="protein sequence ID" value="ECPE_0001819801-mRNA-1"/>
    <property type="gene ID" value="ECPE_0001819801"/>
</dbReference>
<name>A0A183BG14_9TREM</name>
<protein>
    <submittedName>
        <fullName evidence="3">t-SNARE coiled-coil homology domain-containing protein</fullName>
    </submittedName>
</protein>
<evidence type="ECO:0000313" key="2">
    <source>
        <dbReference type="Proteomes" id="UP000272942"/>
    </source>
</evidence>
<dbReference type="Proteomes" id="UP000272942">
    <property type="component" value="Unassembled WGS sequence"/>
</dbReference>
<reference evidence="1 2" key="2">
    <citation type="submission" date="2018-11" db="EMBL/GenBank/DDBJ databases">
        <authorList>
            <consortium name="Pathogen Informatics"/>
        </authorList>
    </citation>
    <scope>NUCLEOTIDE SEQUENCE [LARGE SCALE GENOMIC DNA]</scope>
    <source>
        <strain evidence="1 2">Egypt</strain>
    </source>
</reference>
<reference evidence="3" key="1">
    <citation type="submission" date="2016-06" db="UniProtKB">
        <authorList>
            <consortium name="WormBaseParasite"/>
        </authorList>
    </citation>
    <scope>IDENTIFICATION</scope>
</reference>
<sequence>MAGKTSLLSCDEDTFTMRLDEPAMVMDKTLSQAEMVGIIQEQASELGTLKAEVNALGDQVAKLNALMLKSPVHLAADQAIKASEQQIPDTARVLQADAAA</sequence>
<evidence type="ECO:0000313" key="1">
    <source>
        <dbReference type="EMBL" id="VDP95673.1"/>
    </source>
</evidence>
<evidence type="ECO:0000313" key="3">
    <source>
        <dbReference type="WBParaSite" id="ECPE_0001819801-mRNA-1"/>
    </source>
</evidence>
<accession>A0A183BG14</accession>
<gene>
    <name evidence="1" type="ORF">ECPE_LOCUS18149</name>
</gene>
<keyword evidence="2" id="KW-1185">Reference proteome</keyword>